<evidence type="ECO:0000313" key="5">
    <source>
        <dbReference type="EMBL" id="KFI46379.1"/>
    </source>
</evidence>
<feature type="region of interest" description="Disordered" evidence="3">
    <location>
        <begin position="1"/>
        <end position="20"/>
    </location>
</feature>
<keyword evidence="2" id="KW-0012">Acyltransferase</keyword>
<dbReference type="CDD" id="cd04301">
    <property type="entry name" value="NAT_SF"/>
    <property type="match status" value="1"/>
</dbReference>
<name>A0A086ZIM9_9BIFI</name>
<dbReference type="Proteomes" id="UP000029093">
    <property type="component" value="Unassembled WGS sequence"/>
</dbReference>
<gene>
    <name evidence="5" type="ORF">BBOU_1470</name>
</gene>
<keyword evidence="6" id="KW-1185">Reference proteome</keyword>
<feature type="domain" description="N-acetyltransferase" evidence="4">
    <location>
        <begin position="25"/>
        <end position="170"/>
    </location>
</feature>
<sequence length="171" mass="18786">MTSQRVSTDSDAHSTDAHSCDSAPVSIRLMRADDFPQLLALWQSCTGMGLNDVDDTPEGIARFLERNPTTCFVAQSDDGGILGAILSGHDGRRGYIYHTAVSPSARHRGIASQLVSHVCEAMKREDIAKVELVVFSRNAAGNAFWETQGFTARHDLCYRNLALRPITRYDS</sequence>
<evidence type="ECO:0000256" key="2">
    <source>
        <dbReference type="ARBA" id="ARBA00023315"/>
    </source>
</evidence>
<evidence type="ECO:0000259" key="4">
    <source>
        <dbReference type="PROSITE" id="PS51186"/>
    </source>
</evidence>
<dbReference type="InterPro" id="IPR000182">
    <property type="entry name" value="GNAT_dom"/>
</dbReference>
<evidence type="ECO:0000313" key="6">
    <source>
        <dbReference type="Proteomes" id="UP000029093"/>
    </source>
</evidence>
<organism evidence="5 6">
    <name type="scientific">Bifidobacterium boum</name>
    <dbReference type="NCBI Taxonomy" id="78343"/>
    <lineage>
        <taxon>Bacteria</taxon>
        <taxon>Bacillati</taxon>
        <taxon>Actinomycetota</taxon>
        <taxon>Actinomycetes</taxon>
        <taxon>Bifidobacteriales</taxon>
        <taxon>Bifidobacteriaceae</taxon>
        <taxon>Bifidobacterium</taxon>
    </lineage>
</organism>
<accession>A0A086ZIM9</accession>
<dbReference type="InterPro" id="IPR016181">
    <property type="entry name" value="Acyl_CoA_acyltransferase"/>
</dbReference>
<evidence type="ECO:0000256" key="3">
    <source>
        <dbReference type="SAM" id="MobiDB-lite"/>
    </source>
</evidence>
<dbReference type="PANTHER" id="PTHR43072:SF51">
    <property type="entry name" value="ABC SUPERFAMILY TRANSPORT PROTEIN"/>
    <property type="match status" value="1"/>
</dbReference>
<reference evidence="5 6" key="1">
    <citation type="submission" date="2014-03" db="EMBL/GenBank/DDBJ databases">
        <title>Genomics of Bifidobacteria.</title>
        <authorList>
            <person name="Ventura M."/>
            <person name="Milani C."/>
            <person name="Lugli G.A."/>
        </authorList>
    </citation>
    <scope>NUCLEOTIDE SEQUENCE [LARGE SCALE GENOMIC DNA]</scope>
    <source>
        <strain evidence="5 6">LMG 10736</strain>
    </source>
</reference>
<dbReference type="EMBL" id="JGYQ01000016">
    <property type="protein sequence ID" value="KFI46379.1"/>
    <property type="molecule type" value="Genomic_DNA"/>
</dbReference>
<comment type="caution">
    <text evidence="5">The sequence shown here is derived from an EMBL/GenBank/DDBJ whole genome shotgun (WGS) entry which is preliminary data.</text>
</comment>
<dbReference type="AlphaFoldDB" id="A0A086ZIM9"/>
<dbReference type="PANTHER" id="PTHR43072">
    <property type="entry name" value="N-ACETYLTRANSFERASE"/>
    <property type="match status" value="1"/>
</dbReference>
<evidence type="ECO:0000256" key="1">
    <source>
        <dbReference type="ARBA" id="ARBA00022679"/>
    </source>
</evidence>
<dbReference type="GO" id="GO:0016747">
    <property type="term" value="F:acyltransferase activity, transferring groups other than amino-acyl groups"/>
    <property type="evidence" value="ECO:0007669"/>
    <property type="project" value="InterPro"/>
</dbReference>
<dbReference type="Pfam" id="PF00583">
    <property type="entry name" value="Acetyltransf_1"/>
    <property type="match status" value="1"/>
</dbReference>
<dbReference type="Gene3D" id="3.40.630.30">
    <property type="match status" value="1"/>
</dbReference>
<dbReference type="PROSITE" id="PS51186">
    <property type="entry name" value="GNAT"/>
    <property type="match status" value="1"/>
</dbReference>
<feature type="compositionally biased region" description="Basic and acidic residues" evidence="3">
    <location>
        <begin position="8"/>
        <end position="19"/>
    </location>
</feature>
<keyword evidence="1 5" id="KW-0808">Transferase</keyword>
<proteinExistence type="predicted"/>
<dbReference type="SUPFAM" id="SSF55729">
    <property type="entry name" value="Acyl-CoA N-acyltransferases (Nat)"/>
    <property type="match status" value="1"/>
</dbReference>
<protein>
    <submittedName>
        <fullName evidence="5">Acetyltransferase</fullName>
    </submittedName>
</protein>